<evidence type="ECO:0000256" key="1">
    <source>
        <dbReference type="SAM" id="SignalP"/>
    </source>
</evidence>
<organism evidence="2 3">
    <name type="scientific">Hibiscus sabdariffa</name>
    <name type="common">roselle</name>
    <dbReference type="NCBI Taxonomy" id="183260"/>
    <lineage>
        <taxon>Eukaryota</taxon>
        <taxon>Viridiplantae</taxon>
        <taxon>Streptophyta</taxon>
        <taxon>Embryophyta</taxon>
        <taxon>Tracheophyta</taxon>
        <taxon>Spermatophyta</taxon>
        <taxon>Magnoliopsida</taxon>
        <taxon>eudicotyledons</taxon>
        <taxon>Gunneridae</taxon>
        <taxon>Pentapetalae</taxon>
        <taxon>rosids</taxon>
        <taxon>malvids</taxon>
        <taxon>Malvales</taxon>
        <taxon>Malvaceae</taxon>
        <taxon>Malvoideae</taxon>
        <taxon>Hibiscus</taxon>
    </lineage>
</organism>
<name>A0ABR1ZID7_9ROSI</name>
<keyword evidence="1" id="KW-0732">Signal</keyword>
<keyword evidence="3" id="KW-1185">Reference proteome</keyword>
<accession>A0ABR1ZID7</accession>
<evidence type="ECO:0000313" key="2">
    <source>
        <dbReference type="EMBL" id="KAK8480312.1"/>
    </source>
</evidence>
<feature type="signal peptide" evidence="1">
    <location>
        <begin position="1"/>
        <end position="16"/>
    </location>
</feature>
<evidence type="ECO:0000313" key="3">
    <source>
        <dbReference type="Proteomes" id="UP001396334"/>
    </source>
</evidence>
<reference evidence="2 3" key="1">
    <citation type="journal article" date="2024" name="G3 (Bethesda)">
        <title>Genome assembly of Hibiscus sabdariffa L. provides insights into metabolisms of medicinal natural products.</title>
        <authorList>
            <person name="Kim T."/>
        </authorList>
    </citation>
    <scope>NUCLEOTIDE SEQUENCE [LARGE SCALE GENOMIC DNA]</scope>
    <source>
        <strain evidence="2">TK-2024</strain>
        <tissue evidence="2">Old leaves</tissue>
    </source>
</reference>
<proteinExistence type="predicted"/>
<protein>
    <submittedName>
        <fullName evidence="2">Uncharacterized protein</fullName>
    </submittedName>
</protein>
<feature type="chain" id="PRO_5047285763" evidence="1">
    <location>
        <begin position="17"/>
        <end position="229"/>
    </location>
</feature>
<dbReference type="EMBL" id="JBBPBN010001053">
    <property type="protein sequence ID" value="KAK8480312.1"/>
    <property type="molecule type" value="Genomic_DNA"/>
</dbReference>
<comment type="caution">
    <text evidence="2">The sequence shown here is derived from an EMBL/GenBank/DDBJ whole genome shotgun (WGS) entry which is preliminary data.</text>
</comment>
<dbReference type="Proteomes" id="UP001396334">
    <property type="component" value="Unassembled WGS sequence"/>
</dbReference>
<sequence>MSIALWVFLISPYVRGLPSTFSTAMRKGLCSLSLASGSWFAILDHAIVLGSLCQCHACAYVRFDQALVVALCGARPWPSLEDTLHAAWPLVGFSFSYLGFVPRLYYLARPVHWQPCLHRLGVCRELSWTLLVWPNASTACSNPSLMLGIHLALSANSRLCPLGCVLHSTRGAFVPRARCPSCRMDVVRVLPWPVRPLLVWRASLRWADFFGPLSCAAGLLLLALESILS</sequence>
<gene>
    <name evidence="2" type="ORF">V6N11_027628</name>
</gene>